<evidence type="ECO:0000256" key="2">
    <source>
        <dbReference type="ARBA" id="ARBA00004177"/>
    </source>
</evidence>
<dbReference type="AlphaFoldDB" id="I2H839"/>
<dbReference type="GeneID" id="14497698"/>
<reference evidence="9 10" key="1">
    <citation type="journal article" date="2011" name="Proc. Natl. Acad. Sci. U.S.A.">
        <title>Evolutionary erosion of yeast sex chromosomes by mating-type switching accidents.</title>
        <authorList>
            <person name="Gordon J.L."/>
            <person name="Armisen D."/>
            <person name="Proux-Wera E."/>
            <person name="Oheigeartaigh S.S."/>
            <person name="Byrne K.P."/>
            <person name="Wolfe K.H."/>
        </authorList>
    </citation>
    <scope>NUCLEOTIDE SEQUENCE [LARGE SCALE GENOMIC DNA]</scope>
    <source>
        <strain evidence="10">ATCC 34711 / CBS 6284 / DSM 70876 / NBRC 10599 / NRRL Y-10934 / UCD 77-7</strain>
    </source>
</reference>
<evidence type="ECO:0000256" key="5">
    <source>
        <dbReference type="ARBA" id="ARBA00022448"/>
    </source>
</evidence>
<dbReference type="OrthoDB" id="4059150at2759"/>
<gene>
    <name evidence="9" type="primary">TBLA0H02570</name>
    <name evidence="9" type="ORF">TBLA_0H02570</name>
</gene>
<dbReference type="EMBL" id="HE806323">
    <property type="protein sequence ID" value="CCH62541.1"/>
    <property type="molecule type" value="Genomic_DNA"/>
</dbReference>
<organism evidence="9 10">
    <name type="scientific">Henningerozyma blattae (strain ATCC 34711 / CBS 6284 / DSM 70876 / NBRC 10599 / NRRL Y-10934 / UCD 77-7)</name>
    <name type="common">Yeast</name>
    <name type="synonym">Tetrapisispora blattae</name>
    <dbReference type="NCBI Taxonomy" id="1071380"/>
    <lineage>
        <taxon>Eukaryota</taxon>
        <taxon>Fungi</taxon>
        <taxon>Dikarya</taxon>
        <taxon>Ascomycota</taxon>
        <taxon>Saccharomycotina</taxon>
        <taxon>Saccharomycetes</taxon>
        <taxon>Saccharomycetales</taxon>
        <taxon>Saccharomycetaceae</taxon>
        <taxon>Henningerozyma</taxon>
    </lineage>
</organism>
<dbReference type="InParanoid" id="I2H839"/>
<keyword evidence="7" id="KW-0175">Coiled coil</keyword>
<accession>I2H839</accession>
<evidence type="ECO:0000256" key="7">
    <source>
        <dbReference type="ARBA" id="ARBA00023054"/>
    </source>
</evidence>
<dbReference type="KEGG" id="tbl:TBLA_0H02570"/>
<evidence type="ECO:0000256" key="4">
    <source>
        <dbReference type="ARBA" id="ARBA00015596"/>
    </source>
</evidence>
<protein>
    <recommendedName>
        <fullName evidence="4">Biogenesis of lysosome-related organelles complex 1 subunit BLI1</fullName>
    </recommendedName>
    <alternativeName>
        <fullName evidence="8">BLOC-1 interactor 1</fullName>
    </alternativeName>
</protein>
<keyword evidence="10" id="KW-1185">Reference proteome</keyword>
<comment type="subcellular location">
    <subcellularLocation>
        <location evidence="2">Endosome</location>
    </subcellularLocation>
</comment>
<dbReference type="FunCoup" id="I2H839">
    <property type="interactions" value="45"/>
</dbReference>
<dbReference type="STRING" id="1071380.I2H839"/>
<dbReference type="RefSeq" id="XP_004182060.1">
    <property type="nucleotide sequence ID" value="XM_004182012.1"/>
</dbReference>
<dbReference type="OMA" id="AVANHEW"/>
<dbReference type="HOGENOM" id="CLU_168467_0_0_1"/>
<dbReference type="InterPro" id="IPR020491">
    <property type="entry name" value="BLI1"/>
</dbReference>
<evidence type="ECO:0000256" key="3">
    <source>
        <dbReference type="ARBA" id="ARBA00005266"/>
    </source>
</evidence>
<comment type="function">
    <text evidence="1">Component of the biogenesis of lysosome-related organelles complex-1 (BLOC-1) involved in endosomal cargo sorting.</text>
</comment>
<evidence type="ECO:0000256" key="6">
    <source>
        <dbReference type="ARBA" id="ARBA00022753"/>
    </source>
</evidence>
<dbReference type="GO" id="GO:0005768">
    <property type="term" value="C:endosome"/>
    <property type="evidence" value="ECO:0007669"/>
    <property type="project" value="UniProtKB-SubCell"/>
</dbReference>
<dbReference type="Proteomes" id="UP000002866">
    <property type="component" value="Chromosome 8"/>
</dbReference>
<comment type="similarity">
    <text evidence="3">Belongs to the BLI1 family.</text>
</comment>
<dbReference type="Pfam" id="PF17324">
    <property type="entry name" value="BLI1"/>
    <property type="match status" value="1"/>
</dbReference>
<evidence type="ECO:0000256" key="8">
    <source>
        <dbReference type="ARBA" id="ARBA00032430"/>
    </source>
</evidence>
<evidence type="ECO:0000313" key="10">
    <source>
        <dbReference type="Proteomes" id="UP000002866"/>
    </source>
</evidence>
<proteinExistence type="inferred from homology"/>
<keyword evidence="6" id="KW-0967">Endosome</keyword>
<name>I2H839_HENB6</name>
<evidence type="ECO:0000256" key="1">
    <source>
        <dbReference type="ARBA" id="ARBA00002069"/>
    </source>
</evidence>
<evidence type="ECO:0000313" key="9">
    <source>
        <dbReference type="EMBL" id="CCH62541.1"/>
    </source>
</evidence>
<keyword evidence="5" id="KW-0813">Transport</keyword>
<sequence length="109" mass="12583">MGDKYRSMNQDIDLLIQAIQDKVNVDSAKSMSTFEEKSSKKVQMLKDLTNKYNLLNQAKLNNISEIKTIQLKQLDEIENKLTYLEKLCDEFDEFQNELAIKKSTKSSSA</sequence>